<dbReference type="EMBL" id="BARU01006441">
    <property type="protein sequence ID" value="GAH47262.1"/>
    <property type="molecule type" value="Genomic_DNA"/>
</dbReference>
<proteinExistence type="predicted"/>
<reference evidence="1" key="1">
    <citation type="journal article" date="2014" name="Front. Microbiol.">
        <title>High frequency of phylogenetically diverse reductive dehalogenase-homologous genes in deep subseafloor sedimentary metagenomes.</title>
        <authorList>
            <person name="Kawai M."/>
            <person name="Futagami T."/>
            <person name="Toyoda A."/>
            <person name="Takaki Y."/>
            <person name="Nishi S."/>
            <person name="Hori S."/>
            <person name="Arai W."/>
            <person name="Tsubouchi T."/>
            <person name="Morono Y."/>
            <person name="Uchiyama I."/>
            <person name="Ito T."/>
            <person name="Fujiyama A."/>
            <person name="Inagaki F."/>
            <person name="Takami H."/>
        </authorList>
    </citation>
    <scope>NUCLEOTIDE SEQUENCE</scope>
    <source>
        <strain evidence="1">Expedition CK06-06</strain>
    </source>
</reference>
<sequence>DMGMSYDVTFHDALIKPERYAELLGPNAYVTPEALAEAALDHVRELLSDSTEPVQDENGILLDGDGFYDSASYSYGRDLRELLAHCEPGAYIHEIDVEDMTGEQWRFLVMPDRSIKTINAEIRFPGMDWPTNLPSLIADARTALDFEGVISPAVVDALAGTLRTLVDALDPEGAAK</sequence>
<dbReference type="AlphaFoldDB" id="X1FQJ6"/>
<feature type="non-terminal residue" evidence="1">
    <location>
        <position position="1"/>
    </location>
</feature>
<comment type="caution">
    <text evidence="1">The sequence shown here is derived from an EMBL/GenBank/DDBJ whole genome shotgun (WGS) entry which is preliminary data.</text>
</comment>
<organism evidence="1">
    <name type="scientific">marine sediment metagenome</name>
    <dbReference type="NCBI Taxonomy" id="412755"/>
    <lineage>
        <taxon>unclassified sequences</taxon>
        <taxon>metagenomes</taxon>
        <taxon>ecological metagenomes</taxon>
    </lineage>
</organism>
<evidence type="ECO:0000313" key="1">
    <source>
        <dbReference type="EMBL" id="GAH47262.1"/>
    </source>
</evidence>
<name>X1FQJ6_9ZZZZ</name>
<gene>
    <name evidence="1" type="ORF">S03H2_12674</name>
</gene>
<accession>X1FQJ6</accession>
<protein>
    <submittedName>
        <fullName evidence="1">Uncharacterized protein</fullName>
    </submittedName>
</protein>